<dbReference type="OrthoDB" id="7057015at2"/>
<accession>A0A5M6ITD5</accession>
<dbReference type="RefSeq" id="WP_150041350.1">
    <property type="nucleotide sequence ID" value="NZ_OW485606.1"/>
</dbReference>
<comment type="caution">
    <text evidence="1">The sequence shown here is derived from an EMBL/GenBank/DDBJ whole genome shotgun (WGS) entry which is preliminary data.</text>
</comment>
<reference evidence="1 2" key="1">
    <citation type="submission" date="2019-09" db="EMBL/GenBank/DDBJ databases">
        <title>Genome sequence of Rhodovastum atsumiense, a diverse member of the Acetobacteraceae family of non-sulfur purple photosynthetic bacteria.</title>
        <authorList>
            <person name="Meyer T."/>
            <person name="Kyndt J."/>
        </authorList>
    </citation>
    <scope>NUCLEOTIDE SEQUENCE [LARGE SCALE GENOMIC DNA]</scope>
    <source>
        <strain evidence="1 2">DSM 21279</strain>
    </source>
</reference>
<gene>
    <name evidence="1" type="ORF">F1189_13510</name>
</gene>
<proteinExistence type="predicted"/>
<dbReference type="Proteomes" id="UP000325255">
    <property type="component" value="Unassembled WGS sequence"/>
</dbReference>
<evidence type="ECO:0000313" key="2">
    <source>
        <dbReference type="Proteomes" id="UP000325255"/>
    </source>
</evidence>
<name>A0A5M6ITD5_9PROT</name>
<protein>
    <submittedName>
        <fullName evidence="1">Uncharacterized protein</fullName>
    </submittedName>
</protein>
<dbReference type="EMBL" id="VWPK01000019">
    <property type="protein sequence ID" value="KAA5611576.1"/>
    <property type="molecule type" value="Genomic_DNA"/>
</dbReference>
<organism evidence="1 2">
    <name type="scientific">Rhodovastum atsumiense</name>
    <dbReference type="NCBI Taxonomy" id="504468"/>
    <lineage>
        <taxon>Bacteria</taxon>
        <taxon>Pseudomonadati</taxon>
        <taxon>Pseudomonadota</taxon>
        <taxon>Alphaproteobacteria</taxon>
        <taxon>Acetobacterales</taxon>
        <taxon>Acetobacteraceae</taxon>
        <taxon>Rhodovastum</taxon>
    </lineage>
</organism>
<evidence type="ECO:0000313" key="1">
    <source>
        <dbReference type="EMBL" id="KAA5611576.1"/>
    </source>
</evidence>
<dbReference type="AlphaFoldDB" id="A0A5M6ITD5"/>
<sequence length="479" mass="54035">MVVRCDSPGIEIRLIKLVGVANGVAYRWQTANAEFNITSMLGDAGVVRTTKSLLDPCGGFSISFADREDPAGLDTLYGLIEPMDMIEIRMAREPWRYAGGTLPLVMRGFVSELRRSETLAGEEGKPQRAVIITGQDMGKLWQIHQLLPETIYASETSPYLDTYRLQAATGIEVAYLPVFDFMQQLVEIVMNEKVEQLSAFASAYVPPFRLVGPRVPEGIVSCSLVAPFTGPFWRLAELVADRPWNELFVEDTEEGPDLVFRPAPLKHVYGGGFIMEGAEDPGLIARTEEDVVSWDAKRSDYRVSNFYWVPPGSSMLDTSVQANVASLQNGDLQDFDYPNSAQALFGQRKMTVETRLLPNDVTDTPIRFNGQRRIEEGNKVIEWHRHRAIELKEMNRDNSALEEVTAVMKGHEEYKIGRYFQLTRGTIVSEAYITRVSHIFRPLKLFETALTLERGTGFLMRDQAARPYWQEGREGPYSR</sequence>
<keyword evidence="2" id="KW-1185">Reference proteome</keyword>